<reference evidence="2" key="2">
    <citation type="submission" date="2020-10" db="EMBL/GenBank/DDBJ databases">
        <title>Comparative genomics of the Acetobacterium genus.</title>
        <authorList>
            <person name="Marshall C."/>
            <person name="May H."/>
            <person name="Norman S."/>
        </authorList>
    </citation>
    <scope>NUCLEOTIDE SEQUENCE</scope>
    <source>
        <strain evidence="2">DER-2019</strain>
    </source>
</reference>
<dbReference type="EMBL" id="WJBD01000004">
    <property type="protein sequence ID" value="MBC3887716.1"/>
    <property type="molecule type" value="Genomic_DNA"/>
</dbReference>
<reference evidence="2" key="1">
    <citation type="submission" date="2019-10" db="EMBL/GenBank/DDBJ databases">
        <authorList>
            <person name="Ross D.E."/>
            <person name="Gulliver D."/>
        </authorList>
    </citation>
    <scope>NUCLEOTIDE SEQUENCE</scope>
    <source>
        <strain evidence="2">DER-2019</strain>
    </source>
</reference>
<organism evidence="2 3">
    <name type="scientific">Acetobacterium paludosum</name>
    <dbReference type="NCBI Taxonomy" id="52693"/>
    <lineage>
        <taxon>Bacteria</taxon>
        <taxon>Bacillati</taxon>
        <taxon>Bacillota</taxon>
        <taxon>Clostridia</taxon>
        <taxon>Eubacteriales</taxon>
        <taxon>Eubacteriaceae</taxon>
        <taxon>Acetobacterium</taxon>
    </lineage>
</organism>
<evidence type="ECO:0000313" key="2">
    <source>
        <dbReference type="EMBL" id="MBC3887716.1"/>
    </source>
</evidence>
<keyword evidence="3" id="KW-1185">Reference proteome</keyword>
<keyword evidence="1" id="KW-0472">Membrane</keyword>
<dbReference type="Proteomes" id="UP000616595">
    <property type="component" value="Unassembled WGS sequence"/>
</dbReference>
<gene>
    <name evidence="2" type="ORF">GH810_05275</name>
</gene>
<keyword evidence="1" id="KW-0812">Transmembrane</keyword>
<dbReference type="RefSeq" id="WP_148566701.1">
    <property type="nucleotide sequence ID" value="NZ_RXYA01000005.1"/>
</dbReference>
<evidence type="ECO:0000256" key="1">
    <source>
        <dbReference type="SAM" id="Phobius"/>
    </source>
</evidence>
<comment type="caution">
    <text evidence="2">The sequence shown here is derived from an EMBL/GenBank/DDBJ whole genome shotgun (WGS) entry which is preliminary data.</text>
</comment>
<evidence type="ECO:0000313" key="3">
    <source>
        <dbReference type="Proteomes" id="UP000616595"/>
    </source>
</evidence>
<feature type="transmembrane region" description="Helical" evidence="1">
    <location>
        <begin position="46"/>
        <end position="69"/>
    </location>
</feature>
<protein>
    <submittedName>
        <fullName evidence="2">Uncharacterized protein</fullName>
    </submittedName>
</protein>
<accession>A0A923HSV7</accession>
<name>A0A923HSV7_9FIRM</name>
<dbReference type="AlphaFoldDB" id="A0A923HSV7"/>
<proteinExistence type="predicted"/>
<sequence length="77" mass="8943">MENKIKKYYRLDLAFIILAMAVLWLVLGYVMFEIGKMSLDEIVKGFIWIMGTLIEIFATVSSIAVISHLKKNQKKLY</sequence>
<keyword evidence="1" id="KW-1133">Transmembrane helix</keyword>
<feature type="transmembrane region" description="Helical" evidence="1">
    <location>
        <begin position="12"/>
        <end position="34"/>
    </location>
</feature>
<dbReference type="OrthoDB" id="1812532at2"/>